<dbReference type="EMBL" id="UHDT01000004">
    <property type="protein sequence ID" value="SUN02204.1"/>
    <property type="molecule type" value="Genomic_DNA"/>
</dbReference>
<sequence>MANTKTQKLLSISKSKSENISEWIVNEAHWKLLAENLGLGKTAIFRYKKLIKEMGEEKTPFYALGEVFTLNQLNVVIELFNDAIEHPEKYEKPKKKAEVNLQAQAEVIQKHTQDMNMDYLGYKNKKIASTKGDETKETGTDYTRDRALTQTEVLKRHMAEKEYIQTLPEGSQERIERERAYRESEADRIAEYWRAQTIGHKDKKE</sequence>
<dbReference type="EMBL" id="JXWY01000010">
    <property type="protein sequence ID" value="KIX91499.1"/>
    <property type="molecule type" value="Genomic_DNA"/>
</dbReference>
<dbReference type="Proteomes" id="UP000032366">
    <property type="component" value="Unassembled WGS sequence"/>
</dbReference>
<organism evidence="2 4">
    <name type="scientific">Staphylococcus microti</name>
    <dbReference type="NCBI Taxonomy" id="569857"/>
    <lineage>
        <taxon>Bacteria</taxon>
        <taxon>Bacillati</taxon>
        <taxon>Bacillota</taxon>
        <taxon>Bacilli</taxon>
        <taxon>Bacillales</taxon>
        <taxon>Staphylococcaceae</taxon>
        <taxon>Staphylococcus</taxon>
    </lineage>
</organism>
<dbReference type="RefSeq" id="WP_042740156.1">
    <property type="nucleotide sequence ID" value="NZ_JXWY01000010.1"/>
</dbReference>
<evidence type="ECO:0000313" key="3">
    <source>
        <dbReference type="Proteomes" id="UP000032366"/>
    </source>
</evidence>
<dbReference type="OrthoDB" id="2415732at2"/>
<evidence type="ECO:0000313" key="1">
    <source>
        <dbReference type="EMBL" id="KIX91499.1"/>
    </source>
</evidence>
<keyword evidence="3" id="KW-1185">Reference proteome</keyword>
<reference evidence="1 3" key="1">
    <citation type="submission" date="2015-01" db="EMBL/GenBank/DDBJ databases">
        <authorList>
            <person name="Guo J."/>
        </authorList>
    </citation>
    <scope>NUCLEOTIDE SEQUENCE [LARGE SCALE GENOMIC DNA]</scope>
    <source>
        <strain evidence="1 3">DSM 22147</strain>
    </source>
</reference>
<gene>
    <name evidence="2" type="ORF">NCTC13832_02443</name>
    <name evidence="1" type="ORF">TP70_02035</name>
</gene>
<dbReference type="Proteomes" id="UP000254100">
    <property type="component" value="Unassembled WGS sequence"/>
</dbReference>
<dbReference type="AlphaFoldDB" id="A0A0D6XRR8"/>
<accession>A0A0D6XRR8</accession>
<dbReference type="STRING" id="569857.TP70_02035"/>
<evidence type="ECO:0000313" key="4">
    <source>
        <dbReference type="Proteomes" id="UP000254100"/>
    </source>
</evidence>
<protein>
    <submittedName>
        <fullName evidence="2">Uncharacterized protein</fullName>
    </submittedName>
</protein>
<name>A0A0D6XRR8_9STAP</name>
<proteinExistence type="predicted"/>
<evidence type="ECO:0000313" key="2">
    <source>
        <dbReference type="EMBL" id="SUN02204.1"/>
    </source>
</evidence>
<reference evidence="2 4" key="2">
    <citation type="submission" date="2018-06" db="EMBL/GenBank/DDBJ databases">
        <authorList>
            <consortium name="Pathogen Informatics"/>
            <person name="Doyle S."/>
        </authorList>
    </citation>
    <scope>NUCLEOTIDE SEQUENCE [LARGE SCALE GENOMIC DNA]</scope>
    <source>
        <strain evidence="2 4">NCTC13832</strain>
    </source>
</reference>